<dbReference type="EMBL" id="MU856171">
    <property type="protein sequence ID" value="KAK3897425.1"/>
    <property type="molecule type" value="Genomic_DNA"/>
</dbReference>
<name>A0AAN6RNQ8_9PEZI</name>
<keyword evidence="2" id="KW-1185">Reference proteome</keyword>
<evidence type="ECO:0000313" key="2">
    <source>
        <dbReference type="Proteomes" id="UP001303889"/>
    </source>
</evidence>
<dbReference type="AlphaFoldDB" id="A0AAN6RNQ8"/>
<comment type="caution">
    <text evidence="1">The sequence shown here is derived from an EMBL/GenBank/DDBJ whole genome shotgun (WGS) entry which is preliminary data.</text>
</comment>
<feature type="non-terminal residue" evidence="1">
    <location>
        <position position="311"/>
    </location>
</feature>
<dbReference type="Proteomes" id="UP001303889">
    <property type="component" value="Unassembled WGS sequence"/>
</dbReference>
<gene>
    <name evidence="1" type="ORF">C8A05DRAFT_39031</name>
</gene>
<evidence type="ECO:0000313" key="1">
    <source>
        <dbReference type="EMBL" id="KAK3897425.1"/>
    </source>
</evidence>
<accession>A0AAN6RNQ8</accession>
<proteinExistence type="predicted"/>
<protein>
    <submittedName>
        <fullName evidence="1">Uncharacterized protein</fullName>
    </submittedName>
</protein>
<sequence length="311" mass="33224">MFYHFPRSCGFGPDFCGDGYLSTCNATAQRGTYAATPGAGCPLNVCCSEYGFCHCISGVMIWAIDQDTGQYDALAGLLVAGAAAGSQLEGGSLLDAQKERLAAEFGAYTGQDCFYYCPSGYTAVSTAHEPLQRPDYYIGHSCSEGSFRYICCPSSAMPKNCAWNGAPVRSEIGCSGFCGADQFQLNIDTYIDAAGEEPCYQGQRALCCDNTAVLNQCRWTGCQGLTNGVLTCPSGSKFMTSRYDDGAGKLCSVSSGGTDVYTQHGQAFCCPDDDVPQNCAWTFDLNTETFDPQRPCLPTVCPAIMVWTTLV</sequence>
<organism evidence="1 2">
    <name type="scientific">Staphylotrichum tortipilum</name>
    <dbReference type="NCBI Taxonomy" id="2831512"/>
    <lineage>
        <taxon>Eukaryota</taxon>
        <taxon>Fungi</taxon>
        <taxon>Dikarya</taxon>
        <taxon>Ascomycota</taxon>
        <taxon>Pezizomycotina</taxon>
        <taxon>Sordariomycetes</taxon>
        <taxon>Sordariomycetidae</taxon>
        <taxon>Sordariales</taxon>
        <taxon>Chaetomiaceae</taxon>
        <taxon>Staphylotrichum</taxon>
    </lineage>
</organism>
<reference evidence="1" key="2">
    <citation type="submission" date="2023-05" db="EMBL/GenBank/DDBJ databases">
        <authorList>
            <consortium name="Lawrence Berkeley National Laboratory"/>
            <person name="Steindorff A."/>
            <person name="Hensen N."/>
            <person name="Bonometti L."/>
            <person name="Westerberg I."/>
            <person name="Brannstrom I.O."/>
            <person name="Guillou S."/>
            <person name="Cros-Aarteil S."/>
            <person name="Calhoun S."/>
            <person name="Haridas S."/>
            <person name="Kuo A."/>
            <person name="Mondo S."/>
            <person name="Pangilinan J."/>
            <person name="Riley R."/>
            <person name="Labutti K."/>
            <person name="Andreopoulos B."/>
            <person name="Lipzen A."/>
            <person name="Chen C."/>
            <person name="Yanf M."/>
            <person name="Daum C."/>
            <person name="Ng V."/>
            <person name="Clum A."/>
            <person name="Ohm R."/>
            <person name="Martin F."/>
            <person name="Silar P."/>
            <person name="Natvig D."/>
            <person name="Lalanne C."/>
            <person name="Gautier V."/>
            <person name="Ament-Velasquez S.L."/>
            <person name="Kruys A."/>
            <person name="Hutchinson M.I."/>
            <person name="Powell A.J."/>
            <person name="Barry K."/>
            <person name="Miller A.N."/>
            <person name="Grigoriev I.V."/>
            <person name="Debuchy R."/>
            <person name="Gladieux P."/>
            <person name="Thoren M.H."/>
            <person name="Johannesson H."/>
        </authorList>
    </citation>
    <scope>NUCLEOTIDE SEQUENCE</scope>
    <source>
        <strain evidence="1">CBS 103.79</strain>
    </source>
</reference>
<reference evidence="1" key="1">
    <citation type="journal article" date="2023" name="Mol. Phylogenet. Evol.">
        <title>Genome-scale phylogeny and comparative genomics of the fungal order Sordariales.</title>
        <authorList>
            <person name="Hensen N."/>
            <person name="Bonometti L."/>
            <person name="Westerberg I."/>
            <person name="Brannstrom I.O."/>
            <person name="Guillou S."/>
            <person name="Cros-Aarteil S."/>
            <person name="Calhoun S."/>
            <person name="Haridas S."/>
            <person name="Kuo A."/>
            <person name="Mondo S."/>
            <person name="Pangilinan J."/>
            <person name="Riley R."/>
            <person name="LaButti K."/>
            <person name="Andreopoulos B."/>
            <person name="Lipzen A."/>
            <person name="Chen C."/>
            <person name="Yan M."/>
            <person name="Daum C."/>
            <person name="Ng V."/>
            <person name="Clum A."/>
            <person name="Steindorff A."/>
            <person name="Ohm R.A."/>
            <person name="Martin F."/>
            <person name="Silar P."/>
            <person name="Natvig D.O."/>
            <person name="Lalanne C."/>
            <person name="Gautier V."/>
            <person name="Ament-Velasquez S.L."/>
            <person name="Kruys A."/>
            <person name="Hutchinson M.I."/>
            <person name="Powell A.J."/>
            <person name="Barry K."/>
            <person name="Miller A.N."/>
            <person name="Grigoriev I.V."/>
            <person name="Debuchy R."/>
            <person name="Gladieux P."/>
            <person name="Hiltunen Thoren M."/>
            <person name="Johannesson H."/>
        </authorList>
    </citation>
    <scope>NUCLEOTIDE SEQUENCE</scope>
    <source>
        <strain evidence="1">CBS 103.79</strain>
    </source>
</reference>